<dbReference type="SUPFAM" id="SSF57701">
    <property type="entry name" value="Zn2/Cys6 DNA-binding domain"/>
    <property type="match status" value="1"/>
</dbReference>
<evidence type="ECO:0000256" key="3">
    <source>
        <dbReference type="ARBA" id="ARBA00023163"/>
    </source>
</evidence>
<sequence length="672" mass="74641">MPTKKVSDAMRRRCVMACDNCKRRKERCDGNTPCRRCSARQPAAECHYSGPRTTTTPRPNFRVRSTKLKSITPKTPQTQIVNCEPGDYLGSPFSNVCSLVYDESGGLVFFGDSANESFLQQIRHLVAQTLGSCSFVDQPIEYHIDPDTATPSYASLATISDPPPKPSINEAKYFVKWSMRATNGLLGVCDHVTLETEILQWLDHSDQPPDLSTALCYLVLANGALQCPGDQTEVAEAYFSYATYLVKMISTDRPDVKSILCHSWIFFYHLNTGRRDAAYHSIAVACRGACGMGFHQPNHSPLMSRDSFDFRDRLWKALRMMDTFISGSLGRPVCTTETRNTKTEQGYSSAIDITAIIDNVLKEIYGTTTISRNFIANMTQEHRLWAKRMARGLEADGINSADLIEKYDREPNLRLCDIKESYYWSIMLLTRPVLLERVKSQILRTGPHGDQDSATPGSVSDTALVYASVDSALRSIGLLEGLLPRTDLPKRLPFAVHATMTAALTLGLATFADLDRVFPLRANLKIADKLLQKFELHDGIARYYRQVVEKLQSVCTEYIEQRNSRIVEQKSHLVSDLFGCLSEETQLPNTTGGKKSGWLAADADESLFQSPVCSTSIDCLTEGSTLGTETDISGGSSSDLSLDFFMGSQLTDVSDFGDMLSTETLFSSLGWL</sequence>
<protein>
    <recommendedName>
        <fullName evidence="5">Zn(2)-C6 fungal-type domain-containing protein</fullName>
    </recommendedName>
</protein>
<dbReference type="InterPro" id="IPR051127">
    <property type="entry name" value="Fungal_SecMet_Regulators"/>
</dbReference>
<keyword evidence="4" id="KW-0539">Nucleus</keyword>
<name>A0A4E9ER61_GIBZA</name>
<dbReference type="AlphaFoldDB" id="A0A4E9ER61"/>
<dbReference type="PANTHER" id="PTHR47424:SF9">
    <property type="entry name" value="TAH-2"/>
    <property type="match status" value="1"/>
</dbReference>
<dbReference type="GO" id="GO:0000981">
    <property type="term" value="F:DNA-binding transcription factor activity, RNA polymerase II-specific"/>
    <property type="evidence" value="ECO:0007669"/>
    <property type="project" value="InterPro"/>
</dbReference>
<dbReference type="SMART" id="SM00066">
    <property type="entry name" value="GAL4"/>
    <property type="match status" value="1"/>
</dbReference>
<dbReference type="GO" id="GO:0000435">
    <property type="term" value="P:positive regulation of transcription from RNA polymerase II promoter by galactose"/>
    <property type="evidence" value="ECO:0007669"/>
    <property type="project" value="TreeGrafter"/>
</dbReference>
<dbReference type="GO" id="GO:0008270">
    <property type="term" value="F:zinc ion binding"/>
    <property type="evidence" value="ECO:0007669"/>
    <property type="project" value="InterPro"/>
</dbReference>
<dbReference type="PROSITE" id="PS00463">
    <property type="entry name" value="ZN2_CY6_FUNGAL_1"/>
    <property type="match status" value="1"/>
</dbReference>
<dbReference type="GO" id="GO:0006351">
    <property type="term" value="P:DNA-templated transcription"/>
    <property type="evidence" value="ECO:0007669"/>
    <property type="project" value="InterPro"/>
</dbReference>
<dbReference type="PROSITE" id="PS50048">
    <property type="entry name" value="ZN2_CY6_FUNGAL_2"/>
    <property type="match status" value="1"/>
</dbReference>
<accession>A0A4E9ER61</accession>
<dbReference type="InterPro" id="IPR036864">
    <property type="entry name" value="Zn2-C6_fun-type_DNA-bd_sf"/>
</dbReference>
<dbReference type="PANTHER" id="PTHR47424">
    <property type="entry name" value="REGULATORY PROTEIN GAL4"/>
    <property type="match status" value="1"/>
</dbReference>
<evidence type="ECO:0000256" key="1">
    <source>
        <dbReference type="ARBA" id="ARBA00022723"/>
    </source>
</evidence>
<reference evidence="6" key="1">
    <citation type="submission" date="2019-04" db="EMBL/GenBank/DDBJ databases">
        <authorList>
            <person name="Melise S."/>
            <person name="Noan J."/>
            <person name="Okalmin O."/>
        </authorList>
    </citation>
    <scope>NUCLEOTIDE SEQUENCE</scope>
    <source>
        <strain evidence="6">FN9</strain>
    </source>
</reference>
<evidence type="ECO:0000256" key="2">
    <source>
        <dbReference type="ARBA" id="ARBA00023015"/>
    </source>
</evidence>
<dbReference type="EMBL" id="CAAKMV010000207">
    <property type="protein sequence ID" value="VIO64884.1"/>
    <property type="molecule type" value="Genomic_DNA"/>
</dbReference>
<keyword evidence="2" id="KW-0805">Transcription regulation</keyword>
<keyword evidence="1" id="KW-0479">Metal-binding</keyword>
<proteinExistence type="predicted"/>
<dbReference type="CDD" id="cd12148">
    <property type="entry name" value="fungal_TF_MHR"/>
    <property type="match status" value="1"/>
</dbReference>
<keyword evidence="3" id="KW-0804">Transcription</keyword>
<dbReference type="SMART" id="SM00906">
    <property type="entry name" value="Fungal_trans"/>
    <property type="match status" value="1"/>
</dbReference>
<dbReference type="Gene3D" id="4.10.240.10">
    <property type="entry name" value="Zn(2)-C6 fungal-type DNA-binding domain"/>
    <property type="match status" value="1"/>
</dbReference>
<evidence type="ECO:0000256" key="4">
    <source>
        <dbReference type="ARBA" id="ARBA00023242"/>
    </source>
</evidence>
<dbReference type="GO" id="GO:0000978">
    <property type="term" value="F:RNA polymerase II cis-regulatory region sequence-specific DNA binding"/>
    <property type="evidence" value="ECO:0007669"/>
    <property type="project" value="TreeGrafter"/>
</dbReference>
<dbReference type="InterPro" id="IPR001138">
    <property type="entry name" value="Zn2Cys6_DnaBD"/>
</dbReference>
<dbReference type="GO" id="GO:0005634">
    <property type="term" value="C:nucleus"/>
    <property type="evidence" value="ECO:0007669"/>
    <property type="project" value="TreeGrafter"/>
</dbReference>
<dbReference type="Pfam" id="PF00172">
    <property type="entry name" value="Zn_clus"/>
    <property type="match status" value="1"/>
</dbReference>
<dbReference type="InterPro" id="IPR007219">
    <property type="entry name" value="XnlR_reg_dom"/>
</dbReference>
<evidence type="ECO:0000313" key="6">
    <source>
        <dbReference type="EMBL" id="VIO64884.1"/>
    </source>
</evidence>
<dbReference type="CDD" id="cd00067">
    <property type="entry name" value="GAL4"/>
    <property type="match status" value="1"/>
</dbReference>
<gene>
    <name evidence="6" type="ORF">FUG_LOCUS580856</name>
</gene>
<evidence type="ECO:0000259" key="5">
    <source>
        <dbReference type="PROSITE" id="PS50048"/>
    </source>
</evidence>
<organism evidence="6">
    <name type="scientific">Gibberella zeae</name>
    <name type="common">Wheat head blight fungus</name>
    <name type="synonym">Fusarium graminearum</name>
    <dbReference type="NCBI Taxonomy" id="5518"/>
    <lineage>
        <taxon>Eukaryota</taxon>
        <taxon>Fungi</taxon>
        <taxon>Dikarya</taxon>
        <taxon>Ascomycota</taxon>
        <taxon>Pezizomycotina</taxon>
        <taxon>Sordariomycetes</taxon>
        <taxon>Hypocreomycetidae</taxon>
        <taxon>Hypocreales</taxon>
        <taxon>Nectriaceae</taxon>
        <taxon>Fusarium</taxon>
    </lineage>
</organism>
<feature type="domain" description="Zn(2)-C6 fungal-type" evidence="5">
    <location>
        <begin position="17"/>
        <end position="48"/>
    </location>
</feature>
<dbReference type="Pfam" id="PF04082">
    <property type="entry name" value="Fungal_trans"/>
    <property type="match status" value="1"/>
</dbReference>